<protein>
    <recommendedName>
        <fullName evidence="4">Tyrosinase co-factor MelC1</fullName>
    </recommendedName>
</protein>
<comment type="caution">
    <text evidence="2">The sequence shown here is derived from an EMBL/GenBank/DDBJ whole genome shotgun (WGS) entry which is preliminary data.</text>
</comment>
<dbReference type="Proteomes" id="UP000603200">
    <property type="component" value="Unassembled WGS sequence"/>
</dbReference>
<evidence type="ECO:0000313" key="2">
    <source>
        <dbReference type="EMBL" id="GIE26215.1"/>
    </source>
</evidence>
<name>A0ABQ4A5S5_9ACTN</name>
<gene>
    <name evidence="2" type="ORF">Ahu01nite_093170</name>
</gene>
<dbReference type="PROSITE" id="PS51318">
    <property type="entry name" value="TAT"/>
    <property type="match status" value="1"/>
</dbReference>
<accession>A0ABQ4A5S5</accession>
<organism evidence="2 3">
    <name type="scientific">Winogradskya humida</name>
    <dbReference type="NCBI Taxonomy" id="113566"/>
    <lineage>
        <taxon>Bacteria</taxon>
        <taxon>Bacillati</taxon>
        <taxon>Actinomycetota</taxon>
        <taxon>Actinomycetes</taxon>
        <taxon>Micromonosporales</taxon>
        <taxon>Micromonosporaceae</taxon>
        <taxon>Winogradskya</taxon>
    </lineage>
</organism>
<reference evidence="2 3" key="1">
    <citation type="submission" date="2021-01" db="EMBL/GenBank/DDBJ databases">
        <title>Whole genome shotgun sequence of Actinoplanes humidus NBRC 14915.</title>
        <authorList>
            <person name="Komaki H."/>
            <person name="Tamura T."/>
        </authorList>
    </citation>
    <scope>NUCLEOTIDE SEQUENCE [LARGE SCALE GENOMIC DNA]</scope>
    <source>
        <strain evidence="2 3">NBRC 14915</strain>
    </source>
</reference>
<dbReference type="Pfam" id="PF06236">
    <property type="entry name" value="MelC1"/>
    <property type="match status" value="1"/>
</dbReference>
<keyword evidence="3" id="KW-1185">Reference proteome</keyword>
<dbReference type="Gene3D" id="3.30.1880.10">
    <property type="entry name" value="protein ne1242 domain like"/>
    <property type="match status" value="1"/>
</dbReference>
<dbReference type="EMBL" id="BOMN01000139">
    <property type="protein sequence ID" value="GIE26215.1"/>
    <property type="molecule type" value="Genomic_DNA"/>
</dbReference>
<comment type="similarity">
    <text evidence="1">Belongs to the melC1 family.</text>
</comment>
<dbReference type="InterPro" id="IPR010928">
    <property type="entry name" value="MelC1"/>
</dbReference>
<dbReference type="InterPro" id="IPR023199">
    <property type="entry name" value="GriE/MELC1_sf"/>
</dbReference>
<proteinExistence type="inferred from homology"/>
<dbReference type="RefSeq" id="WP_203843120.1">
    <property type="nucleotide sequence ID" value="NZ_BAAATV010000018.1"/>
</dbReference>
<sequence length="125" mass="13568">MKGMSRRGALRMTAGAVVAASIGAGQVFSRGADARRAAPAETRETYRGRLITIRKPAKLLPGQALPDDLVLIDDLPLHVMSNADGTFTTVTNHYRRFTTLRAASRAAVDSLGKADLMPMRTHRHK</sequence>
<evidence type="ECO:0000313" key="3">
    <source>
        <dbReference type="Proteomes" id="UP000603200"/>
    </source>
</evidence>
<dbReference type="InterPro" id="IPR006311">
    <property type="entry name" value="TAT_signal"/>
</dbReference>
<evidence type="ECO:0008006" key="4">
    <source>
        <dbReference type="Google" id="ProtNLM"/>
    </source>
</evidence>
<evidence type="ECO:0000256" key="1">
    <source>
        <dbReference type="ARBA" id="ARBA00009871"/>
    </source>
</evidence>